<gene>
    <name evidence="12" type="ORF">F4V43_01350</name>
</gene>
<feature type="coiled-coil region" evidence="8">
    <location>
        <begin position="324"/>
        <end position="351"/>
    </location>
</feature>
<proteinExistence type="inferred from homology"/>
<name>A0A5J5GLD5_9BACL</name>
<comment type="subcellular location">
    <subcellularLocation>
        <location evidence="1">Membrane</location>
        <topology evidence="1">Lipid-anchor</topology>
    </subcellularLocation>
</comment>
<comment type="similarity">
    <text evidence="2">Belongs to the GerABKC lipoprotein family.</text>
</comment>
<accession>A0A5J5GLD5</accession>
<comment type="caution">
    <text evidence="12">The sequence shown here is derived from an EMBL/GenBank/DDBJ whole genome shotgun (WGS) entry which is preliminary data.</text>
</comment>
<evidence type="ECO:0000259" key="11">
    <source>
        <dbReference type="Pfam" id="PF25198"/>
    </source>
</evidence>
<reference evidence="12 13" key="1">
    <citation type="submission" date="2019-09" db="EMBL/GenBank/DDBJ databases">
        <title>Bacillus ochoae sp. nov., Paenibacillus whitsoniae sp. nov., Paenibacillus spiritus sp. nov. Isolated from the Mars Exploration Rover during spacecraft assembly.</title>
        <authorList>
            <person name="Seuylemezian A."/>
            <person name="Vaishampayan P."/>
        </authorList>
    </citation>
    <scope>NUCLEOTIDE SEQUENCE [LARGE SCALE GENOMIC DNA]</scope>
    <source>
        <strain evidence="12 13">MER_111</strain>
    </source>
</reference>
<protein>
    <submittedName>
        <fullName evidence="12">Ger(X)C family spore germination protein</fullName>
    </submittedName>
</protein>
<dbReference type="GO" id="GO:0016020">
    <property type="term" value="C:membrane"/>
    <property type="evidence" value="ECO:0007669"/>
    <property type="project" value="UniProtKB-SubCell"/>
</dbReference>
<keyword evidence="5 9" id="KW-0472">Membrane</keyword>
<dbReference type="Proteomes" id="UP000367750">
    <property type="component" value="Unassembled WGS sequence"/>
</dbReference>
<feature type="transmembrane region" description="Helical" evidence="9">
    <location>
        <begin position="34"/>
        <end position="53"/>
    </location>
</feature>
<evidence type="ECO:0000256" key="6">
    <source>
        <dbReference type="ARBA" id="ARBA00023139"/>
    </source>
</evidence>
<keyword evidence="4" id="KW-0732">Signal</keyword>
<dbReference type="GO" id="GO:0009847">
    <property type="term" value="P:spore germination"/>
    <property type="evidence" value="ECO:0007669"/>
    <property type="project" value="InterPro"/>
</dbReference>
<keyword evidence="13" id="KW-1185">Reference proteome</keyword>
<dbReference type="Gene3D" id="3.30.300.210">
    <property type="entry name" value="Nutrient germinant receptor protein C, domain 3"/>
    <property type="match status" value="1"/>
</dbReference>
<evidence type="ECO:0000256" key="1">
    <source>
        <dbReference type="ARBA" id="ARBA00004635"/>
    </source>
</evidence>
<keyword evidence="9" id="KW-0812">Transmembrane</keyword>
<keyword evidence="3" id="KW-0309">Germination</keyword>
<dbReference type="Pfam" id="PF05504">
    <property type="entry name" value="Spore_GerAC"/>
    <property type="match status" value="1"/>
</dbReference>
<dbReference type="InterPro" id="IPR008844">
    <property type="entry name" value="Spore_GerAC-like"/>
</dbReference>
<dbReference type="OrthoDB" id="2433998at2"/>
<dbReference type="EMBL" id="VYKK01000003">
    <property type="protein sequence ID" value="KAA9008423.1"/>
    <property type="molecule type" value="Genomic_DNA"/>
</dbReference>
<evidence type="ECO:0000313" key="12">
    <source>
        <dbReference type="EMBL" id="KAA9008423.1"/>
    </source>
</evidence>
<evidence type="ECO:0000256" key="9">
    <source>
        <dbReference type="SAM" id="Phobius"/>
    </source>
</evidence>
<keyword evidence="7" id="KW-0449">Lipoprotein</keyword>
<keyword evidence="9" id="KW-1133">Transmembrane helix</keyword>
<keyword evidence="6" id="KW-0564">Palmitate</keyword>
<organism evidence="12 13">
    <name type="scientific">Paenibacillus spiritus</name>
    <dbReference type="NCBI Taxonomy" id="2496557"/>
    <lineage>
        <taxon>Bacteria</taxon>
        <taxon>Bacillati</taxon>
        <taxon>Bacillota</taxon>
        <taxon>Bacilli</taxon>
        <taxon>Bacillales</taxon>
        <taxon>Paenibacillaceae</taxon>
        <taxon>Paenibacillus</taxon>
    </lineage>
</organism>
<evidence type="ECO:0000256" key="8">
    <source>
        <dbReference type="SAM" id="Coils"/>
    </source>
</evidence>
<dbReference type="NCBIfam" id="TIGR02887">
    <property type="entry name" value="spore_ger_x_C"/>
    <property type="match status" value="1"/>
</dbReference>
<keyword evidence="8" id="KW-0175">Coiled coil</keyword>
<dbReference type="AlphaFoldDB" id="A0A5J5GLD5"/>
<evidence type="ECO:0000259" key="10">
    <source>
        <dbReference type="Pfam" id="PF05504"/>
    </source>
</evidence>
<feature type="domain" description="Spore germination protein N-terminal" evidence="11">
    <location>
        <begin position="52"/>
        <end position="223"/>
    </location>
</feature>
<evidence type="ECO:0000256" key="2">
    <source>
        <dbReference type="ARBA" id="ARBA00007886"/>
    </source>
</evidence>
<evidence type="ECO:0000256" key="5">
    <source>
        <dbReference type="ARBA" id="ARBA00023136"/>
    </source>
</evidence>
<dbReference type="PANTHER" id="PTHR35789">
    <property type="entry name" value="SPORE GERMINATION PROTEIN B3"/>
    <property type="match status" value="1"/>
</dbReference>
<dbReference type="InterPro" id="IPR038501">
    <property type="entry name" value="Spore_GerAC_C_sf"/>
</dbReference>
<evidence type="ECO:0000256" key="3">
    <source>
        <dbReference type="ARBA" id="ARBA00022544"/>
    </source>
</evidence>
<feature type="domain" description="Spore germination GerAC-like C-terminal" evidence="10">
    <location>
        <begin position="234"/>
        <end position="394"/>
    </location>
</feature>
<evidence type="ECO:0000313" key="13">
    <source>
        <dbReference type="Proteomes" id="UP000367750"/>
    </source>
</evidence>
<dbReference type="Pfam" id="PF25198">
    <property type="entry name" value="Spore_GerAC_N"/>
    <property type="match status" value="1"/>
</dbReference>
<dbReference type="InterPro" id="IPR046953">
    <property type="entry name" value="Spore_GerAC-like_C"/>
</dbReference>
<evidence type="ECO:0000256" key="7">
    <source>
        <dbReference type="ARBA" id="ARBA00023288"/>
    </source>
</evidence>
<evidence type="ECO:0000256" key="4">
    <source>
        <dbReference type="ARBA" id="ARBA00022729"/>
    </source>
</evidence>
<dbReference type="InterPro" id="IPR057336">
    <property type="entry name" value="GerAC_N"/>
</dbReference>
<dbReference type="PANTHER" id="PTHR35789:SF1">
    <property type="entry name" value="SPORE GERMINATION PROTEIN B3"/>
    <property type="match status" value="1"/>
</dbReference>
<sequence length="397" mass="45300">MPLVRGDGTAGAIVLLFPEGREGFVMKKTWRRKAALAGILLLLPLLSGCISNYKDIDRRMFVTAIGIDPGSGGKKFRVSLKLALPQGDPTKAQERVAVLSQEADSLSETLRLLKSRVEKELDYAHCKALIIGEEQARKDILHIMDWVVRRRDMQLILNVAVGSPTAEQVLKLKPSTEQIPSNSLILSLSRQGTESPFITSVFSYRLYRNLFEPGLDPVLTIIEARGKTGFIMDRMALFDKHRSRLTLNPDEARLFNLLERKNVQTNLPARYDGKLYEYYIETSKASYRLSTGDVGRPRLTYKVSIAGILEESSGEETMTQHLLERLARESEEKLEKQFEELLRKFRDSESDPLGWGLHYGARRFDNRNEMKDWKERLPDLEIKVKVKVQIKYSGMIR</sequence>